<dbReference type="EMBL" id="JAVRRA010011085">
    <property type="protein sequence ID" value="KAK5240710.1"/>
    <property type="molecule type" value="Genomic_DNA"/>
</dbReference>
<dbReference type="InterPro" id="IPR003734">
    <property type="entry name" value="DUF155"/>
</dbReference>
<dbReference type="InterPro" id="IPR051624">
    <property type="entry name" value="RMD1/Sad1-interacting"/>
</dbReference>
<feature type="non-terminal residue" evidence="4">
    <location>
        <position position="173"/>
    </location>
</feature>
<evidence type="ECO:0000259" key="3">
    <source>
        <dbReference type="Pfam" id="PF02582"/>
    </source>
</evidence>
<feature type="compositionally biased region" description="Polar residues" evidence="2">
    <location>
        <begin position="53"/>
        <end position="64"/>
    </location>
</feature>
<evidence type="ECO:0000313" key="5">
    <source>
        <dbReference type="Proteomes" id="UP001357485"/>
    </source>
</evidence>
<feature type="region of interest" description="Disordered" evidence="2">
    <location>
        <begin position="18"/>
        <end position="80"/>
    </location>
</feature>
<dbReference type="PANTHER" id="PTHR16255">
    <property type="entry name" value="REQUIRED FOR MEIOTIC NUCLEAR DIVISION PROTEIN 1 HOMOLOG"/>
    <property type="match status" value="1"/>
</dbReference>
<name>A0ABR0LT27_9PEZI</name>
<dbReference type="Proteomes" id="UP001357485">
    <property type="component" value="Unassembled WGS sequence"/>
</dbReference>
<comment type="caution">
    <text evidence="4">The sequence shown here is derived from an EMBL/GenBank/DDBJ whole genome shotgun (WGS) entry which is preliminary data.</text>
</comment>
<feature type="non-terminal residue" evidence="4">
    <location>
        <position position="1"/>
    </location>
</feature>
<sequence length="173" mass="19770">SGAEKGVSTVVKSRPLRRYSDSAVEVEENAERRREDIIDLHTSAGDISLDGTGESSIPETQLHSPSLLADAQQSEPENPDFDTTVHTPEVFLFDYGTVVIWGMTLAQEQRFLKEIAKFEEEKLGKEDVQTEQFNFYYTREYQARIYNDFISLREKRNYMTKLAISHALAQSVK</sequence>
<proteinExistence type="inferred from homology"/>
<protein>
    <submittedName>
        <fullName evidence="4">Sporulation protein rmd1</fullName>
    </submittedName>
</protein>
<evidence type="ECO:0000313" key="4">
    <source>
        <dbReference type="EMBL" id="KAK5240710.1"/>
    </source>
</evidence>
<reference evidence="4 5" key="1">
    <citation type="submission" date="2023-08" db="EMBL/GenBank/DDBJ databases">
        <title>Black Yeasts Isolated from many extreme environments.</title>
        <authorList>
            <person name="Coleine C."/>
            <person name="Stajich J.E."/>
            <person name="Selbmann L."/>
        </authorList>
    </citation>
    <scope>NUCLEOTIDE SEQUENCE [LARGE SCALE GENOMIC DNA]</scope>
    <source>
        <strain evidence="4 5">CCFEE 536</strain>
    </source>
</reference>
<dbReference type="Pfam" id="PF02582">
    <property type="entry name" value="DUF155"/>
    <property type="match status" value="1"/>
</dbReference>
<evidence type="ECO:0000256" key="1">
    <source>
        <dbReference type="ARBA" id="ARBA00008306"/>
    </source>
</evidence>
<accession>A0ABR0LT27</accession>
<gene>
    <name evidence="4" type="primary">RMD1_1</name>
    <name evidence="4" type="ORF">LTR16_010272</name>
</gene>
<keyword evidence="5" id="KW-1185">Reference proteome</keyword>
<dbReference type="PANTHER" id="PTHR16255:SF15">
    <property type="entry name" value="SPORULATION PROTEIN RMD1"/>
    <property type="match status" value="1"/>
</dbReference>
<feature type="compositionally biased region" description="Basic and acidic residues" evidence="2">
    <location>
        <begin position="29"/>
        <end position="39"/>
    </location>
</feature>
<comment type="similarity">
    <text evidence="1">Belongs to the RMD1/sif2 family.</text>
</comment>
<feature type="domain" description="DUF155" evidence="3">
    <location>
        <begin position="90"/>
        <end position="173"/>
    </location>
</feature>
<organism evidence="4 5">
    <name type="scientific">Cryomyces antarcticus</name>
    <dbReference type="NCBI Taxonomy" id="329879"/>
    <lineage>
        <taxon>Eukaryota</taxon>
        <taxon>Fungi</taxon>
        <taxon>Dikarya</taxon>
        <taxon>Ascomycota</taxon>
        <taxon>Pezizomycotina</taxon>
        <taxon>Dothideomycetes</taxon>
        <taxon>Dothideomycetes incertae sedis</taxon>
        <taxon>Cryomyces</taxon>
    </lineage>
</organism>
<evidence type="ECO:0000256" key="2">
    <source>
        <dbReference type="SAM" id="MobiDB-lite"/>
    </source>
</evidence>